<dbReference type="SMART" id="SM00014">
    <property type="entry name" value="acidPPc"/>
    <property type="match status" value="1"/>
</dbReference>
<keyword evidence="4" id="KW-1185">Reference proteome</keyword>
<evidence type="ECO:0000313" key="4">
    <source>
        <dbReference type="Proteomes" id="UP001156703"/>
    </source>
</evidence>
<dbReference type="CDD" id="cd03394">
    <property type="entry name" value="PAP2_like_5"/>
    <property type="match status" value="1"/>
</dbReference>
<feature type="chain" id="PRO_5045949982" evidence="1">
    <location>
        <begin position="23"/>
        <end position="179"/>
    </location>
</feature>
<reference evidence="4" key="1">
    <citation type="journal article" date="2019" name="Int. J. Syst. Evol. Microbiol.">
        <title>The Global Catalogue of Microorganisms (GCM) 10K type strain sequencing project: providing services to taxonomists for standard genome sequencing and annotation.</title>
        <authorList>
            <consortium name="The Broad Institute Genomics Platform"/>
            <consortium name="The Broad Institute Genome Sequencing Center for Infectious Disease"/>
            <person name="Wu L."/>
            <person name="Ma J."/>
        </authorList>
    </citation>
    <scope>NUCLEOTIDE SEQUENCE [LARGE SCALE GENOMIC DNA]</scope>
    <source>
        <strain evidence="4">NBRC 102146</strain>
    </source>
</reference>
<dbReference type="InterPro" id="IPR000326">
    <property type="entry name" value="PAP2/HPO"/>
</dbReference>
<dbReference type="EMBL" id="BSOO01000009">
    <property type="protein sequence ID" value="GLR47501.1"/>
    <property type="molecule type" value="Genomic_DNA"/>
</dbReference>
<keyword evidence="1" id="KW-0732">Signal</keyword>
<dbReference type="Gene3D" id="1.20.144.10">
    <property type="entry name" value="Phosphatidic acid phosphatase type 2/haloperoxidase"/>
    <property type="match status" value="1"/>
</dbReference>
<feature type="signal peptide" evidence="1">
    <location>
        <begin position="1"/>
        <end position="22"/>
    </location>
</feature>
<evidence type="ECO:0000313" key="3">
    <source>
        <dbReference type="EMBL" id="GLR47501.1"/>
    </source>
</evidence>
<name>A0ABQ5Z7J3_9SPHN</name>
<comment type="caution">
    <text evidence="3">The sequence shown here is derived from an EMBL/GenBank/DDBJ whole genome shotgun (WGS) entry which is preliminary data.</text>
</comment>
<accession>A0ABQ5Z7J3</accession>
<feature type="domain" description="Phosphatidic acid phosphatase type 2/haloperoxidase" evidence="2">
    <location>
        <begin position="55"/>
        <end position="153"/>
    </location>
</feature>
<dbReference type="Pfam" id="PF01569">
    <property type="entry name" value="PAP2"/>
    <property type="match status" value="1"/>
</dbReference>
<dbReference type="RefSeq" id="WP_029941222.1">
    <property type="nucleotide sequence ID" value="NZ_BSOO01000009.1"/>
</dbReference>
<gene>
    <name evidence="3" type="ORF">GCM10007925_12130</name>
</gene>
<evidence type="ECO:0000259" key="2">
    <source>
        <dbReference type="SMART" id="SM00014"/>
    </source>
</evidence>
<proteinExistence type="predicted"/>
<dbReference type="InterPro" id="IPR036938">
    <property type="entry name" value="PAP2/HPO_sf"/>
</dbReference>
<dbReference type="SUPFAM" id="SSF48317">
    <property type="entry name" value="Acid phosphatase/Vanadium-dependent haloperoxidase"/>
    <property type="match status" value="1"/>
</dbReference>
<organism evidence="3 4">
    <name type="scientific">Sphingomonas astaxanthinifaciens DSM 22298</name>
    <dbReference type="NCBI Taxonomy" id="1123267"/>
    <lineage>
        <taxon>Bacteria</taxon>
        <taxon>Pseudomonadati</taxon>
        <taxon>Pseudomonadota</taxon>
        <taxon>Alphaproteobacteria</taxon>
        <taxon>Sphingomonadales</taxon>
        <taxon>Sphingomonadaceae</taxon>
        <taxon>Sphingomonas</taxon>
    </lineage>
</organism>
<sequence>MRPVLLTTTALALMLSATPAEASKRGWAKASDISRDLVVGFSLALPAYHGDWRGLGSTGLALGVTGAATAGLKYAIPETRPDGSDRKSFPSGHTSISFAAAASLHKRYGWQAGLPAYALASFTGLARVKADKHYVHDVIAGAALGTAGGWLLNSKRNDKVEWLPWASHKGGGVSLSMRF</sequence>
<evidence type="ECO:0000256" key="1">
    <source>
        <dbReference type="SAM" id="SignalP"/>
    </source>
</evidence>
<protein>
    <submittedName>
        <fullName evidence="3">Phospholipid phosphatase</fullName>
    </submittedName>
</protein>
<dbReference type="Proteomes" id="UP001156703">
    <property type="component" value="Unassembled WGS sequence"/>
</dbReference>